<organism evidence="1 2">
    <name type="scientific">Moritella viscosa</name>
    <dbReference type="NCBI Taxonomy" id="80854"/>
    <lineage>
        <taxon>Bacteria</taxon>
        <taxon>Pseudomonadati</taxon>
        <taxon>Pseudomonadota</taxon>
        <taxon>Gammaproteobacteria</taxon>
        <taxon>Alteromonadales</taxon>
        <taxon>Moritellaceae</taxon>
        <taxon>Moritella</taxon>
    </lineage>
</organism>
<accession>A0A1K9ZE46</accession>
<sequence length="374" mass="43427">MEIKINDSKISNFRDLVNSNSNFICQEYQNQNGKNLWNLICSCMDWLTVSTRHLENLPDKDDNIDVRVMRMFSLISSIDLVSESITQLHRVFINPKTLPFSGDRECFSDRLFDEEDDNTYFKSIRACFGAHPVNLNNSGSRRFASWPFDSHMNSGELTVHLYSNKVGEADLSMHLNASELSTFLIKRYNYLDVISSKINQLFEEFKVGLSKKPIATRSDPLEMLYILRDESKIRLDNDYYNGVIGDLIIIFEASIGDPELEAIESSYKKSLLPLIDEIKKNLQRVNIEDLENNHLLSPKSALRKELSYELGKFYSWVYGEKYDPLLDYYLKRFNTVSNDKFNFSTEDSDNVLFLKLKLMLSYQLISSSLFQLTK</sequence>
<gene>
    <name evidence="1" type="ORF">NVI5450_1666</name>
</gene>
<dbReference type="AlphaFoldDB" id="A0A1K9ZE46"/>
<name>A0A1K9ZE46_9GAMM</name>
<dbReference type="OrthoDB" id="6402419at2"/>
<protein>
    <submittedName>
        <fullName evidence="1">Uncharacterized protein</fullName>
    </submittedName>
</protein>
<proteinExistence type="predicted"/>
<dbReference type="Proteomes" id="UP000183794">
    <property type="component" value="Unassembled WGS sequence"/>
</dbReference>
<dbReference type="EMBL" id="FPLD01000051">
    <property type="protein sequence ID" value="SGY95087.1"/>
    <property type="molecule type" value="Genomic_DNA"/>
</dbReference>
<evidence type="ECO:0000313" key="1">
    <source>
        <dbReference type="EMBL" id="SGY95087.1"/>
    </source>
</evidence>
<dbReference type="RefSeq" id="WP_075518152.1">
    <property type="nucleotide sequence ID" value="NZ_FPLD01000051.1"/>
</dbReference>
<evidence type="ECO:0000313" key="2">
    <source>
        <dbReference type="Proteomes" id="UP000183794"/>
    </source>
</evidence>
<reference evidence="1 2" key="1">
    <citation type="submission" date="2016-11" db="EMBL/GenBank/DDBJ databases">
        <authorList>
            <person name="Jaros S."/>
            <person name="Januszkiewicz K."/>
            <person name="Wedrychowicz H."/>
        </authorList>
    </citation>
    <scope>NUCLEOTIDE SEQUENCE [LARGE SCALE GENOMIC DNA]</scope>
    <source>
        <strain evidence="1">NVI 5450</strain>
    </source>
</reference>